<feature type="region of interest" description="Disordered" evidence="1">
    <location>
        <begin position="120"/>
        <end position="142"/>
    </location>
</feature>
<proteinExistence type="predicted"/>
<name>A0A6C0CU89_9ZZZZ</name>
<accession>A0A6C0CU89</accession>
<dbReference type="EMBL" id="MN739489">
    <property type="protein sequence ID" value="QHT07951.1"/>
    <property type="molecule type" value="Genomic_DNA"/>
</dbReference>
<organism evidence="2">
    <name type="scientific">viral metagenome</name>
    <dbReference type="NCBI Taxonomy" id="1070528"/>
    <lineage>
        <taxon>unclassified sequences</taxon>
        <taxon>metagenomes</taxon>
        <taxon>organismal metagenomes</taxon>
    </lineage>
</organism>
<dbReference type="AlphaFoldDB" id="A0A6C0CU89"/>
<evidence type="ECO:0000313" key="2">
    <source>
        <dbReference type="EMBL" id="QHT07951.1"/>
    </source>
</evidence>
<sequence>MKTRIFTLVYFAKVKIKLYIQYVYTLMNQYIITGGGTNHTYGVLPPLFHDLGEYFHSMKGGTITDSEHMNHVAVPMSLLSAGAVHNKKRDYEEINDDEVIKDELYDKLLELLQVKNSKKTSRKKRKTISTEVKKRNNTRKNI</sequence>
<reference evidence="2" key="1">
    <citation type="journal article" date="2020" name="Nature">
        <title>Giant virus diversity and host interactions through global metagenomics.</title>
        <authorList>
            <person name="Schulz F."/>
            <person name="Roux S."/>
            <person name="Paez-Espino D."/>
            <person name="Jungbluth S."/>
            <person name="Walsh D.A."/>
            <person name="Denef V.J."/>
            <person name="McMahon K.D."/>
            <person name="Konstantinidis K.T."/>
            <person name="Eloe-Fadrosh E.A."/>
            <person name="Kyrpides N.C."/>
            <person name="Woyke T."/>
        </authorList>
    </citation>
    <scope>NUCLEOTIDE SEQUENCE</scope>
    <source>
        <strain evidence="2">GVMAG-M-3300022752-39</strain>
    </source>
</reference>
<evidence type="ECO:0000256" key="1">
    <source>
        <dbReference type="SAM" id="MobiDB-lite"/>
    </source>
</evidence>
<protein>
    <submittedName>
        <fullName evidence="2">Uncharacterized protein</fullName>
    </submittedName>
</protein>